<comment type="caution">
    <text evidence="2">The sequence shown here is derived from an EMBL/GenBank/DDBJ whole genome shotgun (WGS) entry which is preliminary data.</text>
</comment>
<dbReference type="VEuPathDB" id="FungiDB:DD237_003448"/>
<evidence type="ECO:0000313" key="5">
    <source>
        <dbReference type="Proteomes" id="UP000286097"/>
    </source>
</evidence>
<organism evidence="2 4">
    <name type="scientific">Peronospora effusa</name>
    <dbReference type="NCBI Taxonomy" id="542832"/>
    <lineage>
        <taxon>Eukaryota</taxon>
        <taxon>Sar</taxon>
        <taxon>Stramenopiles</taxon>
        <taxon>Oomycota</taxon>
        <taxon>Peronosporomycetes</taxon>
        <taxon>Peronosporales</taxon>
        <taxon>Peronosporaceae</taxon>
        <taxon>Peronospora</taxon>
    </lineage>
</organism>
<evidence type="ECO:0000256" key="1">
    <source>
        <dbReference type="SAM" id="MobiDB-lite"/>
    </source>
</evidence>
<feature type="compositionally biased region" description="Polar residues" evidence="1">
    <location>
        <begin position="14"/>
        <end position="33"/>
    </location>
</feature>
<dbReference type="EMBL" id="QKXF01000108">
    <property type="protein sequence ID" value="RQM16859.1"/>
    <property type="molecule type" value="Genomic_DNA"/>
</dbReference>
<dbReference type="EMBL" id="QLLG01000182">
    <property type="protein sequence ID" value="RMX66936.1"/>
    <property type="molecule type" value="Genomic_DNA"/>
</dbReference>
<reference evidence="4 5" key="1">
    <citation type="submission" date="2018-06" db="EMBL/GenBank/DDBJ databases">
        <title>Comparative genomics of downy mildews reveals potential adaptations to biotrophy.</title>
        <authorList>
            <person name="Fletcher K."/>
            <person name="Klosterman S.J."/>
            <person name="Derevnina L."/>
            <person name="Martin F."/>
            <person name="Koike S."/>
            <person name="Reyes Chin-Wo S."/>
            <person name="Mou B."/>
            <person name="Michelmore R."/>
        </authorList>
    </citation>
    <scope>NUCLEOTIDE SEQUENCE [LARGE SCALE GENOMIC DNA]</scope>
    <source>
        <strain evidence="3 5">R13</strain>
        <strain evidence="2 4">R14</strain>
    </source>
</reference>
<feature type="region of interest" description="Disordered" evidence="1">
    <location>
        <begin position="1"/>
        <end position="66"/>
    </location>
</feature>
<sequence length="126" mass="14117">MQHLTVLNARVAERTQQSQQRKTSPRGSPQSQPAHLLDLHHALQKSPVDQPPGDAPRPKESAPLVQNPVPYAAFRRDGPSPLVDSAENRCWHVERILEHRGSPQTVHGASRAQKNLVPGTRHYRVR</sequence>
<proteinExistence type="predicted"/>
<name>A0A3M6VN03_9STRA</name>
<dbReference type="Proteomes" id="UP000286097">
    <property type="component" value="Unassembled WGS sequence"/>
</dbReference>
<evidence type="ECO:0000313" key="2">
    <source>
        <dbReference type="EMBL" id="RMX66936.1"/>
    </source>
</evidence>
<protein>
    <submittedName>
        <fullName evidence="2">Uncharacterized protein</fullName>
    </submittedName>
</protein>
<gene>
    <name evidence="3" type="ORF">DD237_003448</name>
    <name evidence="2" type="ORF">DD238_002699</name>
</gene>
<evidence type="ECO:0000313" key="3">
    <source>
        <dbReference type="EMBL" id="RQM16859.1"/>
    </source>
</evidence>
<accession>A0A3M6VN03</accession>
<evidence type="ECO:0000313" key="4">
    <source>
        <dbReference type="Proteomes" id="UP000282087"/>
    </source>
</evidence>
<keyword evidence="4" id="KW-1185">Reference proteome</keyword>
<dbReference type="Proteomes" id="UP000282087">
    <property type="component" value="Unassembled WGS sequence"/>
</dbReference>
<dbReference type="AlphaFoldDB" id="A0A3M6VN03"/>